<dbReference type="InterPro" id="IPR010490">
    <property type="entry name" value="COG6"/>
</dbReference>
<comment type="subunit">
    <text evidence="10">Component of the conserved oligomeric Golgi complex.</text>
</comment>
<dbReference type="Proteomes" id="UP000076532">
    <property type="component" value="Unassembled WGS sequence"/>
</dbReference>
<evidence type="ECO:0000256" key="7">
    <source>
        <dbReference type="ARBA" id="ARBA00023136"/>
    </source>
</evidence>
<dbReference type="GO" id="GO:0006891">
    <property type="term" value="P:intra-Golgi vesicle-mediated transport"/>
    <property type="evidence" value="ECO:0007669"/>
    <property type="project" value="UniProtKB-UniRule"/>
</dbReference>
<evidence type="ECO:0000259" key="14">
    <source>
        <dbReference type="Pfam" id="PF20653"/>
    </source>
</evidence>
<evidence type="ECO:0000256" key="4">
    <source>
        <dbReference type="ARBA" id="ARBA00022448"/>
    </source>
</evidence>
<dbReference type="STRING" id="436010.A0A166S550"/>
<evidence type="ECO:0000256" key="6">
    <source>
        <dbReference type="ARBA" id="ARBA00023034"/>
    </source>
</evidence>
<dbReference type="PANTHER" id="PTHR21506">
    <property type="entry name" value="COMPONENT OF OLIGOMERIC GOLGI COMPLEX 6"/>
    <property type="match status" value="1"/>
</dbReference>
<evidence type="ECO:0000259" key="13">
    <source>
        <dbReference type="Pfam" id="PF06419"/>
    </source>
</evidence>
<dbReference type="SUPFAM" id="SSF48371">
    <property type="entry name" value="ARM repeat"/>
    <property type="match status" value="1"/>
</dbReference>
<dbReference type="OrthoDB" id="272987at2759"/>
<reference evidence="15 16" key="1">
    <citation type="journal article" date="2016" name="Mol. Biol. Evol.">
        <title>Comparative Genomics of Early-Diverging Mushroom-Forming Fungi Provides Insights into the Origins of Lignocellulose Decay Capabilities.</title>
        <authorList>
            <person name="Nagy L.G."/>
            <person name="Riley R."/>
            <person name="Tritt A."/>
            <person name="Adam C."/>
            <person name="Daum C."/>
            <person name="Floudas D."/>
            <person name="Sun H."/>
            <person name="Yadav J.S."/>
            <person name="Pangilinan J."/>
            <person name="Larsson K.H."/>
            <person name="Matsuura K."/>
            <person name="Barry K."/>
            <person name="Labutti K."/>
            <person name="Kuo R."/>
            <person name="Ohm R.A."/>
            <person name="Bhattacharya S.S."/>
            <person name="Shirouzu T."/>
            <person name="Yoshinaga Y."/>
            <person name="Martin F.M."/>
            <person name="Grigoriev I.V."/>
            <person name="Hibbett D.S."/>
        </authorList>
    </citation>
    <scope>NUCLEOTIDE SEQUENCE [LARGE SCALE GENOMIC DNA]</scope>
    <source>
        <strain evidence="15 16">CBS 109695</strain>
    </source>
</reference>
<evidence type="ECO:0000313" key="15">
    <source>
        <dbReference type="EMBL" id="KZP29030.1"/>
    </source>
</evidence>
<keyword evidence="16" id="KW-1185">Reference proteome</keyword>
<comment type="function">
    <text evidence="9">Acts as a component of the peripheral membrane COG complex that is involved in intra-Golgi protein trafficking. COG is located at the cis-Golgi, and regulates tethering of retrograde intra-Golgi vesicles and possibly a number of other membrane trafficking events.</text>
</comment>
<evidence type="ECO:0000256" key="10">
    <source>
        <dbReference type="RuleBase" id="RU365075"/>
    </source>
</evidence>
<proteinExistence type="inferred from homology"/>
<evidence type="ECO:0000256" key="1">
    <source>
        <dbReference type="ARBA" id="ARBA00004395"/>
    </source>
</evidence>
<feature type="region of interest" description="Disordered" evidence="12">
    <location>
        <begin position="777"/>
        <end position="826"/>
    </location>
</feature>
<dbReference type="Pfam" id="PF20653">
    <property type="entry name" value="COG6_C"/>
    <property type="match status" value="1"/>
</dbReference>
<protein>
    <recommendedName>
        <fullName evidence="3 10">Conserved oligomeric Golgi complex subunit 6</fullName>
        <shortName evidence="10">COG complex subunit 6</shortName>
    </recommendedName>
    <alternativeName>
        <fullName evidence="8 10">Component of oligomeric Golgi complex 6</fullName>
    </alternativeName>
</protein>
<comment type="similarity">
    <text evidence="2 10">Belongs to the COG6 family.</text>
</comment>
<feature type="domain" description="Conserved Oligomeric Golgi complex subunit 6 C-terminal" evidence="14">
    <location>
        <begin position="303"/>
        <end position="758"/>
    </location>
</feature>
<comment type="subcellular location">
    <subcellularLocation>
        <location evidence="1 10">Golgi apparatus membrane</location>
        <topology evidence="1 10">Peripheral membrane protein</topology>
    </subcellularLocation>
</comment>
<keyword evidence="7 10" id="KW-0472">Membrane</keyword>
<dbReference type="SMART" id="SM01087">
    <property type="entry name" value="COG6"/>
    <property type="match status" value="1"/>
</dbReference>
<evidence type="ECO:0000256" key="2">
    <source>
        <dbReference type="ARBA" id="ARBA00011023"/>
    </source>
</evidence>
<dbReference type="Pfam" id="PF06419">
    <property type="entry name" value="COG6_N"/>
    <property type="match status" value="1"/>
</dbReference>
<keyword evidence="5 10" id="KW-0653">Protein transport</keyword>
<evidence type="ECO:0000313" key="16">
    <source>
        <dbReference type="Proteomes" id="UP000076532"/>
    </source>
</evidence>
<sequence>MPSTSELNAKTPPAPARSALPPGSPGRGAGAAGTQTQTQVRNPISLRLYKVLGTNFTDEATREALSTLSDLYVVPPRDEPLREAAADDWDDDQDGAEEDPAPTNTKAFRAPTGTGTGSRWDGVDVVESVPGESAMRARKNLRRDMENKLAEGSQQFLHAFGAVDQKLNELQSHVADMRASCGEAEAQLQLTNEASKTLLDRAANLRRERWEVETRKSIVTLFLARFTLDDDEAEAMTSRDVPIGARFFAAVDKTQKIRDDCRVLMAGEEGPTKAGCVPDIPFTQPHYFVCWSRVADDQICGRLDIMSATASYLEQGYEKILRWCTYEFRQMGRDLQLEVSDTTREAVRRLRQRPELLTEALAILSQSRQSTLLAAFIDALTRGGPSGLPRPIELHAHDPMRYVGDMLAWVHQVIAAEREFLESLFGVKGDGRMVGSVRKFTVSEEEEWIAELMDNAVGKLCVPLKVRVQQTVRSQESSITLYKIANLVQFYMQTMRRTIGEDALLSKTLQEITDVAYKAFFDAIETQSRALSRIALELDDPSVNPPMSILDHAQILREIMAVYDSSLLGDESSAERDAGFKRIADIMIDPAIEMCSAASEEKQRLRARWDKSVFVLNCLTYLQSVLEQFTFTGVKCRELQAVVDERVKALTDEHYKNLLSDTGLDTSAVACETRGKNEPLSRMEATQPQQLLASLHTFSLWLSGLEVVQSPRLVRLTHPRLHSQIHHVALTRLAKMYGRLCDEVRKPENKYEAASTLLGSERPFGQIHLLWQIFGMQDEEEDEDEGEDEEEEEGEKRDEDEEEKRDEDDEDEDEESEEDATDEDES</sequence>
<evidence type="ECO:0000256" key="9">
    <source>
        <dbReference type="ARBA" id="ARBA00043873"/>
    </source>
</evidence>
<evidence type="ECO:0000256" key="5">
    <source>
        <dbReference type="ARBA" id="ARBA00022927"/>
    </source>
</evidence>
<comment type="function">
    <text evidence="10">Acts as component of the peripheral membrane COG complex that is involved in intra-Golgi protein trafficking. COG is located at the cis-Golgi, and regulates tethering of retrograde intra-Golgi vesicles and possibly a number of other membrane trafficking events.</text>
</comment>
<evidence type="ECO:0000256" key="12">
    <source>
        <dbReference type="SAM" id="MobiDB-lite"/>
    </source>
</evidence>
<feature type="region of interest" description="Disordered" evidence="12">
    <location>
        <begin position="1"/>
        <end position="43"/>
    </location>
</feature>
<dbReference type="AlphaFoldDB" id="A0A166S550"/>
<dbReference type="GO" id="GO:0015031">
    <property type="term" value="P:protein transport"/>
    <property type="evidence" value="ECO:0007669"/>
    <property type="project" value="UniProtKB-KW"/>
</dbReference>
<evidence type="ECO:0000256" key="11">
    <source>
        <dbReference type="SAM" id="Coils"/>
    </source>
</evidence>
<evidence type="ECO:0000256" key="3">
    <source>
        <dbReference type="ARBA" id="ARBA00020973"/>
    </source>
</evidence>
<feature type="compositionally biased region" description="Acidic residues" evidence="12">
    <location>
        <begin position="86"/>
        <end position="100"/>
    </location>
</feature>
<gene>
    <name evidence="15" type="ORF">FIBSPDRAFT_816360</name>
</gene>
<keyword evidence="6 10" id="KW-0333">Golgi apparatus</keyword>
<name>A0A166S550_9AGAM</name>
<keyword evidence="11" id="KW-0175">Coiled coil</keyword>
<dbReference type="EMBL" id="KV417500">
    <property type="protein sequence ID" value="KZP29030.1"/>
    <property type="molecule type" value="Genomic_DNA"/>
</dbReference>
<dbReference type="InterPro" id="IPR016024">
    <property type="entry name" value="ARM-type_fold"/>
</dbReference>
<feature type="region of interest" description="Disordered" evidence="12">
    <location>
        <begin position="86"/>
        <end position="121"/>
    </location>
</feature>
<accession>A0A166S550</accession>
<organism evidence="15 16">
    <name type="scientific">Athelia psychrophila</name>
    <dbReference type="NCBI Taxonomy" id="1759441"/>
    <lineage>
        <taxon>Eukaryota</taxon>
        <taxon>Fungi</taxon>
        <taxon>Dikarya</taxon>
        <taxon>Basidiomycota</taxon>
        <taxon>Agaricomycotina</taxon>
        <taxon>Agaricomycetes</taxon>
        <taxon>Agaricomycetidae</taxon>
        <taxon>Atheliales</taxon>
        <taxon>Atheliaceae</taxon>
        <taxon>Athelia</taxon>
    </lineage>
</organism>
<evidence type="ECO:0000256" key="8">
    <source>
        <dbReference type="ARBA" id="ARBA00031348"/>
    </source>
</evidence>
<dbReference type="PANTHER" id="PTHR21506:SF0">
    <property type="entry name" value="CONSERVED OLIGOMERIC GOLGI COMPLEX SUBUNIT 6"/>
    <property type="match status" value="1"/>
</dbReference>
<dbReference type="InterPro" id="IPR048369">
    <property type="entry name" value="COG6_C"/>
</dbReference>
<dbReference type="GO" id="GO:0017119">
    <property type="term" value="C:Golgi transport complex"/>
    <property type="evidence" value="ECO:0007669"/>
    <property type="project" value="UniProtKB-UniRule"/>
</dbReference>
<feature type="domain" description="Conserved oligomeric complex COG6 N-terminal" evidence="13">
    <location>
        <begin position="133"/>
        <end position="238"/>
    </location>
</feature>
<dbReference type="InterPro" id="IPR048368">
    <property type="entry name" value="COG6_N"/>
</dbReference>
<keyword evidence="4 10" id="KW-0813">Transport</keyword>
<dbReference type="GO" id="GO:0000139">
    <property type="term" value="C:Golgi membrane"/>
    <property type="evidence" value="ECO:0007669"/>
    <property type="project" value="UniProtKB-SubCell"/>
</dbReference>
<feature type="coiled-coil region" evidence="11">
    <location>
        <begin position="167"/>
        <end position="208"/>
    </location>
</feature>